<dbReference type="NCBIfam" id="TIGR04183">
    <property type="entry name" value="Por_Secre_tail"/>
    <property type="match status" value="1"/>
</dbReference>
<feature type="domain" description="HYR" evidence="4">
    <location>
        <begin position="1487"/>
        <end position="1569"/>
    </location>
</feature>
<dbReference type="InterPro" id="IPR011042">
    <property type="entry name" value="6-blade_b-propeller_TolB-like"/>
</dbReference>
<accession>A0A1H5L1T9</accession>
<protein>
    <submittedName>
        <fullName evidence="5">Por secretion system C-terminal sorting domain-containing protein</fullName>
    </submittedName>
</protein>
<evidence type="ECO:0000313" key="5">
    <source>
        <dbReference type="EMBL" id="SEE70943.1"/>
    </source>
</evidence>
<sequence>MSRWPGNHYNFSCYCQAFRVATIALLINLTFTAVSTAQTSPDYTWVQKADLPTVSGSSLNIEDLTLAVAIDSDQNIYTLSLENGIDKRDPDGNLIQENLISGDLLDSPRDIAVDEDGFIYVADYIASGSTFTDDGKIRVFDAAGNYLPEKTIFTSFYRPLGLDVSGDKVFVAEYYDGEQGPEQGSTFSRVRIYDKNSKAILRETKNVDIPLRIAVNSEGKIYVSQAGSGNTGTLIFDKDLVALGRLPDIISPGSVIVDALDFVHVIEYGSRVNFSEFINFDNLGLVEISSLAKDISDGVKNEEFFVKIFDPNDSFTGIILEQLDFPVDLAQKDCGHLYINNSEIFDGSFWGMYVPSKLEFDLEIYERIPSIDAAEAPHVACPAPILVDLPPGENTAIVTFDAPIATDLCGAQLSQTAGLPSGSNFSVGEHIIEFTAEDATGNTSICRFTIIVLQNEDLEPPQIQCPEDVNLAAGPTECTANAEYDLPKATDDSGQVELTLISGPAIGEAIGVGEFPVIYQAKDAAGNIATCEFAITVGDATAPAIDNCPGDQQEVLASEGFLLTDYTRDLVIEDCSEVRVEQNPAPGTILNESAEISIIAEDEFGNRSTCTFQVILTPEEVLEITTCPGAETLVLEENCSAILPDLRSGVETNIFSEITQEPAPGTVISEETTVRFTATDANADTDFCEITVDVVDRLYPEITCPADKQFSFDPQEGFEVPDFRSEAEATDNCTFELIQDPVPGSTIFSDRMIIITAVDASGNETSCEFALDVTEETPDPVEITSCPSSLVLELSAACTAVLPDLTAEISTSIDAEVVQAPAPGTVISEKTTVRFTATDANGNTDLCEITVSVADKLNPEITCPPDKRFSFDPAEGFEVPDFRSEAEATDNCAFELIQNPVPGSTIFSDRLIIITAVDASGNETSCEFSLDLTEETADPVEITSCPSSLVLELSAACTAVLPDLTAEISTSIDAEVVQEPAPGTVISEKTTVRFTATDANGNTDLCEITVSVADKLSPYLTCPADKQFSFDPQEGFEVPDFRSEAEATDNCAFELIQDPVPGTRIFTDKVIFITAKDAAGNETFCEFALDLTEETANPVEITSCASSQVLELSAACTAVLPDLTPEITTNIDAEITQEPAPGTVISEETTVRFTATDANWNTDLCEITVSVADKLNPDLTCPADKRFSFDPAEGFEVPDFRSEAEATDNCAFELVQDPAPGTRIFTDKVIFITAKDAAGNETFCEFALDLTEQTADPVEITSCASSQVLELSAACTTVLPDLTAEISTSIDAEVVQEPAPGTGISEETTVRFTATDANDNTDFCEITVNVEDNLAPEITCPGDTVMTWNAEEGYVLPDLTGNISVNDCGEVSLLQEPAPGTLLLAEQTITFSATDASGNRAECSFWLHLSAEEILSLSCPDEQLREIGENCGYVMEDFSSVATVNMENAVISQEPAPGTLVYEKTEITLNATAKGQNTSCSFSLDLIDSQPPKAQCVGTFTLTLNEQGTATLSPEQLDNGSKDNCGIISRSLSKTSFSTADVGTQTVTYTVVDTEGNESSCETEITIQAYKEADIICVEEITLQLNAERRAVIDPRSLFSGGTGTVQYSVSKEEFTCADIGSQVVQFSYTTPYDQGNCEIRVTVEDPDRNCELIIDEPEDPGHFVIISPNPGNGLVEIYSSADIEIEQANVFDMRGRFLLARNFSEGSPREKPYSIDLRKYQSGVYTVELETNSGKFIRRAIIKND</sequence>
<evidence type="ECO:0000256" key="2">
    <source>
        <dbReference type="ARBA" id="ARBA00022737"/>
    </source>
</evidence>
<dbReference type="PROSITE" id="PS50825">
    <property type="entry name" value="HYR"/>
    <property type="match status" value="7"/>
</dbReference>
<evidence type="ECO:0000256" key="1">
    <source>
        <dbReference type="ARBA" id="ARBA00022729"/>
    </source>
</evidence>
<proteinExistence type="predicted"/>
<dbReference type="Pfam" id="PF02494">
    <property type="entry name" value="HYR"/>
    <property type="match status" value="3"/>
</dbReference>
<evidence type="ECO:0000259" key="4">
    <source>
        <dbReference type="PROSITE" id="PS50825"/>
    </source>
</evidence>
<dbReference type="SUPFAM" id="SSF101898">
    <property type="entry name" value="NHL repeat"/>
    <property type="match status" value="1"/>
</dbReference>
<gene>
    <name evidence="5" type="ORF">SAMN04488034_10294</name>
</gene>
<dbReference type="EMBL" id="FNUG01000002">
    <property type="protein sequence ID" value="SEE70943.1"/>
    <property type="molecule type" value="Genomic_DNA"/>
</dbReference>
<feature type="domain" description="HYR" evidence="4">
    <location>
        <begin position="371"/>
        <end position="454"/>
    </location>
</feature>
<organism evidence="5 6">
    <name type="scientific">Salinimicrobium catena</name>
    <dbReference type="NCBI Taxonomy" id="390640"/>
    <lineage>
        <taxon>Bacteria</taxon>
        <taxon>Pseudomonadati</taxon>
        <taxon>Bacteroidota</taxon>
        <taxon>Flavobacteriia</taxon>
        <taxon>Flavobacteriales</taxon>
        <taxon>Flavobacteriaceae</taxon>
        <taxon>Salinimicrobium</taxon>
    </lineage>
</organism>
<feature type="chain" id="PRO_5011456897" evidence="3">
    <location>
        <begin position="37"/>
        <end position="1746"/>
    </location>
</feature>
<name>A0A1H5L1T9_9FLAO</name>
<keyword evidence="6" id="KW-1185">Reference proteome</keyword>
<feature type="domain" description="HYR" evidence="4">
    <location>
        <begin position="1331"/>
        <end position="1411"/>
    </location>
</feature>
<dbReference type="PANTHER" id="PTHR24273:SF32">
    <property type="entry name" value="HYALIN"/>
    <property type="match status" value="1"/>
</dbReference>
<evidence type="ECO:0000256" key="3">
    <source>
        <dbReference type="SAM" id="SignalP"/>
    </source>
</evidence>
<dbReference type="InterPro" id="IPR003410">
    <property type="entry name" value="HYR_dom"/>
</dbReference>
<dbReference type="PANTHER" id="PTHR24273">
    <property type="entry name" value="FI04643P-RELATED"/>
    <property type="match status" value="1"/>
</dbReference>
<keyword evidence="2" id="KW-0677">Repeat</keyword>
<dbReference type="Proteomes" id="UP000199448">
    <property type="component" value="Unassembled WGS sequence"/>
</dbReference>
<dbReference type="RefSeq" id="WP_176763431.1">
    <property type="nucleotide sequence ID" value="NZ_FNGG01000002.1"/>
</dbReference>
<dbReference type="Gene3D" id="2.120.10.30">
    <property type="entry name" value="TolB, C-terminal domain"/>
    <property type="match status" value="1"/>
</dbReference>
<feature type="domain" description="HYR" evidence="4">
    <location>
        <begin position="934"/>
        <end position="1014"/>
    </location>
</feature>
<feature type="domain" description="HYR" evidence="4">
    <location>
        <begin position="456"/>
        <end position="539"/>
    </location>
</feature>
<feature type="domain" description="HYR" evidence="4">
    <location>
        <begin position="776"/>
        <end position="855"/>
    </location>
</feature>
<dbReference type="Pfam" id="PF18962">
    <property type="entry name" value="Por_Secre_tail"/>
    <property type="match status" value="1"/>
</dbReference>
<dbReference type="InterPro" id="IPR026444">
    <property type="entry name" value="Secre_tail"/>
</dbReference>
<dbReference type="STRING" id="390640.SAMN04488034_10294"/>
<keyword evidence="1 3" id="KW-0732">Signal</keyword>
<feature type="domain" description="HYR" evidence="4">
    <location>
        <begin position="695"/>
        <end position="775"/>
    </location>
</feature>
<feature type="signal peptide" evidence="3">
    <location>
        <begin position="1"/>
        <end position="36"/>
    </location>
</feature>
<evidence type="ECO:0000313" key="6">
    <source>
        <dbReference type="Proteomes" id="UP000199448"/>
    </source>
</evidence>
<reference evidence="5 6" key="1">
    <citation type="submission" date="2016-10" db="EMBL/GenBank/DDBJ databases">
        <authorList>
            <person name="de Groot N.N."/>
        </authorList>
    </citation>
    <scope>NUCLEOTIDE SEQUENCE [LARGE SCALE GENOMIC DNA]</scope>
    <source>
        <strain evidence="5 6">DSM 23553</strain>
    </source>
</reference>